<evidence type="ECO:0000313" key="3">
    <source>
        <dbReference type="Proteomes" id="UP001058974"/>
    </source>
</evidence>
<keyword evidence="1" id="KW-1133">Transmembrane helix</keyword>
<dbReference type="InterPro" id="IPR044202">
    <property type="entry name" value="LETM1/MDM38-like"/>
</dbReference>
<keyword evidence="3" id="KW-1185">Reference proteome</keyword>
<protein>
    <recommendedName>
        <fullName evidence="4">Letm1 RBD domain-containing protein</fullName>
    </recommendedName>
</protein>
<evidence type="ECO:0008006" key="4">
    <source>
        <dbReference type="Google" id="ProtNLM"/>
    </source>
</evidence>
<evidence type="ECO:0000313" key="2">
    <source>
        <dbReference type="EMBL" id="KAI5425392.1"/>
    </source>
</evidence>
<organism evidence="2 3">
    <name type="scientific">Pisum sativum</name>
    <name type="common">Garden pea</name>
    <name type="synonym">Lathyrus oleraceus</name>
    <dbReference type="NCBI Taxonomy" id="3888"/>
    <lineage>
        <taxon>Eukaryota</taxon>
        <taxon>Viridiplantae</taxon>
        <taxon>Streptophyta</taxon>
        <taxon>Embryophyta</taxon>
        <taxon>Tracheophyta</taxon>
        <taxon>Spermatophyta</taxon>
        <taxon>Magnoliopsida</taxon>
        <taxon>eudicotyledons</taxon>
        <taxon>Gunneridae</taxon>
        <taxon>Pentapetalae</taxon>
        <taxon>rosids</taxon>
        <taxon>fabids</taxon>
        <taxon>Fabales</taxon>
        <taxon>Fabaceae</taxon>
        <taxon>Papilionoideae</taxon>
        <taxon>50 kb inversion clade</taxon>
        <taxon>NPAAA clade</taxon>
        <taxon>Hologalegina</taxon>
        <taxon>IRL clade</taxon>
        <taxon>Fabeae</taxon>
        <taxon>Lathyrus</taxon>
    </lineage>
</organism>
<dbReference type="AlphaFoldDB" id="A0A9D5AV16"/>
<gene>
    <name evidence="2" type="ORF">KIW84_031263</name>
</gene>
<keyword evidence="1" id="KW-0472">Membrane</keyword>
<dbReference type="GO" id="GO:0005743">
    <property type="term" value="C:mitochondrial inner membrane"/>
    <property type="evidence" value="ECO:0007669"/>
    <property type="project" value="InterPro"/>
</dbReference>
<dbReference type="GO" id="GO:0030003">
    <property type="term" value="P:intracellular monoatomic cation homeostasis"/>
    <property type="evidence" value="ECO:0007669"/>
    <property type="project" value="TreeGrafter"/>
</dbReference>
<dbReference type="Proteomes" id="UP001058974">
    <property type="component" value="Chromosome 3"/>
</dbReference>
<dbReference type="EMBL" id="JAMSHJ010000003">
    <property type="protein sequence ID" value="KAI5425392.1"/>
    <property type="molecule type" value="Genomic_DNA"/>
</dbReference>
<feature type="transmembrane region" description="Helical" evidence="1">
    <location>
        <begin position="142"/>
        <end position="168"/>
    </location>
</feature>
<dbReference type="PANTHER" id="PTHR14009">
    <property type="entry name" value="LEUCINE ZIPPER-EF-HAND CONTAINING TRANSMEMBRANE PROTEIN"/>
    <property type="match status" value="1"/>
</dbReference>
<accession>A0A9D5AV16</accession>
<comment type="caution">
    <text evidence="2">The sequence shown here is derived from an EMBL/GenBank/DDBJ whole genome shotgun (WGS) entry which is preliminary data.</text>
</comment>
<dbReference type="Gramene" id="Psat03G0126300-T2">
    <property type="protein sequence ID" value="KAI5425392.1"/>
    <property type="gene ID" value="KIW84_031263"/>
</dbReference>
<keyword evidence="1" id="KW-0812">Transmembrane</keyword>
<reference evidence="2 3" key="1">
    <citation type="journal article" date="2022" name="Nat. Genet.">
        <title>Improved pea reference genome and pan-genome highlight genomic features and evolutionary characteristics.</title>
        <authorList>
            <person name="Yang T."/>
            <person name="Liu R."/>
            <person name="Luo Y."/>
            <person name="Hu S."/>
            <person name="Wang D."/>
            <person name="Wang C."/>
            <person name="Pandey M.K."/>
            <person name="Ge S."/>
            <person name="Xu Q."/>
            <person name="Li N."/>
            <person name="Li G."/>
            <person name="Huang Y."/>
            <person name="Saxena R.K."/>
            <person name="Ji Y."/>
            <person name="Li M."/>
            <person name="Yan X."/>
            <person name="He Y."/>
            <person name="Liu Y."/>
            <person name="Wang X."/>
            <person name="Xiang C."/>
            <person name="Varshney R.K."/>
            <person name="Ding H."/>
            <person name="Gao S."/>
            <person name="Zong X."/>
        </authorList>
    </citation>
    <scope>NUCLEOTIDE SEQUENCE [LARGE SCALE GENOMIC DNA]</scope>
    <source>
        <strain evidence="2 3">cv. Zhongwan 6</strain>
    </source>
</reference>
<dbReference type="PANTHER" id="PTHR14009:SF9">
    <property type="entry name" value="LETM1-LIKE PROTEIN"/>
    <property type="match status" value="1"/>
</dbReference>
<evidence type="ECO:0000256" key="1">
    <source>
        <dbReference type="SAM" id="Phobius"/>
    </source>
</evidence>
<name>A0A9D5AV16_PEA</name>
<sequence>MAFFVIFIQEVDVGQSHNPVGAKQEYFKAKRRKSANADGSKKYIGKSQGFRNDFKQKLGLMDDGARHSDDARVVQMVQIQKEGDIIQKSLSKLKETGTDIWQGTRLLAIDAAAAMGLVKRTMMGDELTEKEKKALKRTLTDMASVIPIGFLMLLPVTAVGHAAMLAAIKKYVPALIPSTYAPERLDILRQLEKMKQMTPSDMGSDEEVKEIN</sequence>
<proteinExistence type="predicted"/>